<keyword evidence="4 7" id="KW-1133">Transmembrane helix</keyword>
<comment type="subcellular location">
    <subcellularLocation>
        <location evidence="1">Membrane</location>
    </subcellularLocation>
</comment>
<dbReference type="GO" id="GO:0004016">
    <property type="term" value="F:adenylate cyclase activity"/>
    <property type="evidence" value="ECO:0007669"/>
    <property type="project" value="TreeGrafter"/>
</dbReference>
<dbReference type="GO" id="GO:0004383">
    <property type="term" value="F:guanylate cyclase activity"/>
    <property type="evidence" value="ECO:0007669"/>
    <property type="project" value="TreeGrafter"/>
</dbReference>
<sequence length="545" mass="61933">MRAAVSDAVSHRISKDLARNLILIAVPLVALIILSCVTLYRTIESFQLAEGTLKAVQENSQVAALVEALQKESGLSGFAIRRIPEIEIFATPKLGLARRETDEAFRQATDIRFDPFLVNGTNITTMDGLFQLIQEHRMREDTELDAILSIQFYTEITTELRRTGILRTTEASSGGVWPLMVANDQLLRVVNFYGTTLSIGMLYYASCQLQPDNLLWFRRAQSRGGYFLDSAYVYYEEIPERYDFYLDVYQVDQESIEDEIDIILDNVNICEMVGYDETSRRGVDWYYNLTSLVDVVLATRRDTVKVITQRTAQISSLSKWTTALCVVGLLLIIVICFGCGAWFARESYRSLIQIALYARKLTKRTAELRFQRKRAQALLHEMLPKSVAYRLQRGLNVPAEHFDMATIYFSDIVGFTDISAARSPMEIVDLLNTLYILFDGTIDQYNVYKVETIGDAYMVVSGVPESFEDHAYEICNMALDLLRQVRFFKVPHCPDMKLTLRIGINTALKIHISDATKVALERTESSIRFKVVCRGSVVVKVTVIM</sequence>
<proteinExistence type="predicted"/>
<evidence type="ECO:0000256" key="7">
    <source>
        <dbReference type="SAM" id="Phobius"/>
    </source>
</evidence>
<dbReference type="InterPro" id="IPR013587">
    <property type="entry name" value="Nitrate/nitrite_sensing"/>
</dbReference>
<dbReference type="GO" id="GO:0000166">
    <property type="term" value="F:nucleotide binding"/>
    <property type="evidence" value="ECO:0007669"/>
    <property type="project" value="UniProtKB-KW"/>
</dbReference>
<keyword evidence="6" id="KW-0456">Lyase</keyword>
<dbReference type="PANTHER" id="PTHR11920">
    <property type="entry name" value="GUANYLYL CYCLASE"/>
    <property type="match status" value="1"/>
</dbReference>
<dbReference type="SUPFAM" id="SSF55073">
    <property type="entry name" value="Nucleotide cyclase"/>
    <property type="match status" value="1"/>
</dbReference>
<reference evidence="9 10" key="1">
    <citation type="journal article" date="2017" name="PLoS Biol.">
        <title>The sea cucumber genome provides insights into morphological evolution and visceral regeneration.</title>
        <authorList>
            <person name="Zhang X."/>
            <person name="Sun L."/>
            <person name="Yuan J."/>
            <person name="Sun Y."/>
            <person name="Gao Y."/>
            <person name="Zhang L."/>
            <person name="Li S."/>
            <person name="Dai H."/>
            <person name="Hamel J.F."/>
            <person name="Liu C."/>
            <person name="Yu Y."/>
            <person name="Liu S."/>
            <person name="Lin W."/>
            <person name="Guo K."/>
            <person name="Jin S."/>
            <person name="Xu P."/>
            <person name="Storey K.B."/>
            <person name="Huan P."/>
            <person name="Zhang T."/>
            <person name="Zhou Y."/>
            <person name="Zhang J."/>
            <person name="Lin C."/>
            <person name="Li X."/>
            <person name="Xing L."/>
            <person name="Huo D."/>
            <person name="Sun M."/>
            <person name="Wang L."/>
            <person name="Mercier A."/>
            <person name="Li F."/>
            <person name="Yang H."/>
            <person name="Xiang J."/>
        </authorList>
    </citation>
    <scope>NUCLEOTIDE SEQUENCE [LARGE SCALE GENOMIC DNA]</scope>
    <source>
        <strain evidence="9">Shaxun</strain>
        <tissue evidence="9">Muscle</tissue>
    </source>
</reference>
<dbReference type="PROSITE" id="PS50125">
    <property type="entry name" value="GUANYLATE_CYCLASE_2"/>
    <property type="match status" value="1"/>
</dbReference>
<keyword evidence="2 7" id="KW-0812">Transmembrane</keyword>
<dbReference type="InterPro" id="IPR050401">
    <property type="entry name" value="Cyclic_nucleotide_synthase"/>
</dbReference>
<dbReference type="EMBL" id="MRZV01000115">
    <property type="protein sequence ID" value="PIK58351.1"/>
    <property type="molecule type" value="Genomic_DNA"/>
</dbReference>
<dbReference type="Proteomes" id="UP000230750">
    <property type="component" value="Unassembled WGS sequence"/>
</dbReference>
<dbReference type="GO" id="GO:0001653">
    <property type="term" value="F:peptide receptor activity"/>
    <property type="evidence" value="ECO:0007669"/>
    <property type="project" value="TreeGrafter"/>
</dbReference>
<dbReference type="Pfam" id="PF08376">
    <property type="entry name" value="NIT"/>
    <property type="match status" value="1"/>
</dbReference>
<evidence type="ECO:0000259" key="8">
    <source>
        <dbReference type="PROSITE" id="PS50125"/>
    </source>
</evidence>
<organism evidence="9 10">
    <name type="scientific">Stichopus japonicus</name>
    <name type="common">Sea cucumber</name>
    <dbReference type="NCBI Taxonomy" id="307972"/>
    <lineage>
        <taxon>Eukaryota</taxon>
        <taxon>Metazoa</taxon>
        <taxon>Echinodermata</taxon>
        <taxon>Eleutherozoa</taxon>
        <taxon>Echinozoa</taxon>
        <taxon>Holothuroidea</taxon>
        <taxon>Aspidochirotacea</taxon>
        <taxon>Aspidochirotida</taxon>
        <taxon>Stichopodidae</taxon>
        <taxon>Apostichopus</taxon>
    </lineage>
</organism>
<keyword evidence="3" id="KW-0547">Nucleotide-binding</keyword>
<dbReference type="GO" id="GO:0005886">
    <property type="term" value="C:plasma membrane"/>
    <property type="evidence" value="ECO:0007669"/>
    <property type="project" value="TreeGrafter"/>
</dbReference>
<dbReference type="InterPro" id="IPR029787">
    <property type="entry name" value="Nucleotide_cyclase"/>
</dbReference>
<evidence type="ECO:0000256" key="6">
    <source>
        <dbReference type="ARBA" id="ARBA00023239"/>
    </source>
</evidence>
<dbReference type="CDD" id="cd07302">
    <property type="entry name" value="CHD"/>
    <property type="match status" value="1"/>
</dbReference>
<evidence type="ECO:0000256" key="2">
    <source>
        <dbReference type="ARBA" id="ARBA00022692"/>
    </source>
</evidence>
<name>A0A2G8LDM6_STIJA</name>
<feature type="transmembrane region" description="Helical" evidence="7">
    <location>
        <begin position="320"/>
        <end position="344"/>
    </location>
</feature>
<dbReference type="Gene3D" id="3.30.70.1230">
    <property type="entry name" value="Nucleotide cyclase"/>
    <property type="match status" value="1"/>
</dbReference>
<dbReference type="OrthoDB" id="60033at2759"/>
<dbReference type="Pfam" id="PF00211">
    <property type="entry name" value="Guanylate_cyc"/>
    <property type="match status" value="1"/>
</dbReference>
<feature type="domain" description="Guanylate cyclase" evidence="8">
    <location>
        <begin position="406"/>
        <end position="506"/>
    </location>
</feature>
<dbReference type="Gene3D" id="6.10.250.780">
    <property type="match status" value="1"/>
</dbReference>
<dbReference type="PANTHER" id="PTHR11920:SF501">
    <property type="entry name" value="GUANYLATE CYCLASE 32E"/>
    <property type="match status" value="1"/>
</dbReference>
<evidence type="ECO:0000256" key="4">
    <source>
        <dbReference type="ARBA" id="ARBA00022989"/>
    </source>
</evidence>
<dbReference type="GO" id="GO:0035556">
    <property type="term" value="P:intracellular signal transduction"/>
    <property type="evidence" value="ECO:0007669"/>
    <property type="project" value="InterPro"/>
</dbReference>
<dbReference type="GO" id="GO:0007168">
    <property type="term" value="P:receptor guanylyl cyclase signaling pathway"/>
    <property type="evidence" value="ECO:0007669"/>
    <property type="project" value="TreeGrafter"/>
</dbReference>
<dbReference type="AlphaFoldDB" id="A0A2G8LDM6"/>
<evidence type="ECO:0000313" key="10">
    <source>
        <dbReference type="Proteomes" id="UP000230750"/>
    </source>
</evidence>
<dbReference type="STRING" id="307972.A0A2G8LDM6"/>
<evidence type="ECO:0000256" key="5">
    <source>
        <dbReference type="ARBA" id="ARBA00023136"/>
    </source>
</evidence>
<comment type="caution">
    <text evidence="9">The sequence shown here is derived from an EMBL/GenBank/DDBJ whole genome shotgun (WGS) entry which is preliminary data.</text>
</comment>
<evidence type="ECO:0000256" key="3">
    <source>
        <dbReference type="ARBA" id="ARBA00022741"/>
    </source>
</evidence>
<accession>A0A2G8LDM6</accession>
<gene>
    <name evidence="9" type="ORF">BSL78_04739</name>
</gene>
<dbReference type="SMART" id="SM00044">
    <property type="entry name" value="CYCc"/>
    <property type="match status" value="1"/>
</dbReference>
<evidence type="ECO:0000313" key="9">
    <source>
        <dbReference type="EMBL" id="PIK58351.1"/>
    </source>
</evidence>
<keyword evidence="10" id="KW-1185">Reference proteome</keyword>
<protein>
    <recommendedName>
        <fullName evidence="8">Guanylate cyclase domain-containing protein</fullName>
    </recommendedName>
</protein>
<feature type="transmembrane region" description="Helical" evidence="7">
    <location>
        <begin position="21"/>
        <end position="40"/>
    </location>
</feature>
<evidence type="ECO:0000256" key="1">
    <source>
        <dbReference type="ARBA" id="ARBA00004370"/>
    </source>
</evidence>
<dbReference type="InterPro" id="IPR001054">
    <property type="entry name" value="A/G_cyclase"/>
</dbReference>
<keyword evidence="5 7" id="KW-0472">Membrane</keyword>